<dbReference type="OrthoDB" id="3354175at2759"/>
<dbReference type="STRING" id="930992.A0A0C9Z2R0"/>
<organism evidence="2 3">
    <name type="scientific">Suillus luteus UH-Slu-Lm8-n1</name>
    <dbReference type="NCBI Taxonomy" id="930992"/>
    <lineage>
        <taxon>Eukaryota</taxon>
        <taxon>Fungi</taxon>
        <taxon>Dikarya</taxon>
        <taxon>Basidiomycota</taxon>
        <taxon>Agaricomycotina</taxon>
        <taxon>Agaricomycetes</taxon>
        <taxon>Agaricomycetidae</taxon>
        <taxon>Boletales</taxon>
        <taxon>Suillineae</taxon>
        <taxon>Suillaceae</taxon>
        <taxon>Suillus</taxon>
    </lineage>
</organism>
<dbReference type="Proteomes" id="UP000054485">
    <property type="component" value="Unassembled WGS sequence"/>
</dbReference>
<dbReference type="HOGENOM" id="CLU_2741721_0_0_1"/>
<gene>
    <name evidence="2" type="ORF">CY34DRAFT_242094</name>
</gene>
<reference evidence="2 3" key="1">
    <citation type="submission" date="2014-04" db="EMBL/GenBank/DDBJ databases">
        <authorList>
            <consortium name="DOE Joint Genome Institute"/>
            <person name="Kuo A."/>
            <person name="Ruytinx J."/>
            <person name="Rineau F."/>
            <person name="Colpaert J."/>
            <person name="Kohler A."/>
            <person name="Nagy L.G."/>
            <person name="Floudas D."/>
            <person name="Copeland A."/>
            <person name="Barry K.W."/>
            <person name="Cichocki N."/>
            <person name="Veneault-Fourrey C."/>
            <person name="LaButti K."/>
            <person name="Lindquist E.A."/>
            <person name="Lipzen A."/>
            <person name="Lundell T."/>
            <person name="Morin E."/>
            <person name="Murat C."/>
            <person name="Sun H."/>
            <person name="Tunlid A."/>
            <person name="Henrissat B."/>
            <person name="Grigoriev I.V."/>
            <person name="Hibbett D.S."/>
            <person name="Martin F."/>
            <person name="Nordberg H.P."/>
            <person name="Cantor M.N."/>
            <person name="Hua S.X."/>
        </authorList>
    </citation>
    <scope>NUCLEOTIDE SEQUENCE [LARGE SCALE GENOMIC DNA]</scope>
    <source>
        <strain evidence="2 3">UH-Slu-Lm8-n1</strain>
    </source>
</reference>
<feature type="transmembrane region" description="Helical" evidence="1">
    <location>
        <begin position="20"/>
        <end position="38"/>
    </location>
</feature>
<keyword evidence="3" id="KW-1185">Reference proteome</keyword>
<evidence type="ECO:0000313" key="2">
    <source>
        <dbReference type="EMBL" id="KIK31745.1"/>
    </source>
</evidence>
<feature type="transmembrane region" description="Helical" evidence="1">
    <location>
        <begin position="50"/>
        <end position="68"/>
    </location>
</feature>
<evidence type="ECO:0000313" key="3">
    <source>
        <dbReference type="Proteomes" id="UP000054485"/>
    </source>
</evidence>
<keyword evidence="1" id="KW-0812">Transmembrane</keyword>
<dbReference type="AlphaFoldDB" id="A0A0C9Z2R0"/>
<evidence type="ECO:0000256" key="1">
    <source>
        <dbReference type="SAM" id="Phobius"/>
    </source>
</evidence>
<proteinExistence type="predicted"/>
<name>A0A0C9Z2R0_9AGAM</name>
<reference evidence="3" key="2">
    <citation type="submission" date="2015-01" db="EMBL/GenBank/DDBJ databases">
        <title>Evolutionary Origins and Diversification of the Mycorrhizal Mutualists.</title>
        <authorList>
            <consortium name="DOE Joint Genome Institute"/>
            <consortium name="Mycorrhizal Genomics Consortium"/>
            <person name="Kohler A."/>
            <person name="Kuo A."/>
            <person name="Nagy L.G."/>
            <person name="Floudas D."/>
            <person name="Copeland A."/>
            <person name="Barry K.W."/>
            <person name="Cichocki N."/>
            <person name="Veneault-Fourrey C."/>
            <person name="LaButti K."/>
            <person name="Lindquist E.A."/>
            <person name="Lipzen A."/>
            <person name="Lundell T."/>
            <person name="Morin E."/>
            <person name="Murat C."/>
            <person name="Riley R."/>
            <person name="Ohm R."/>
            <person name="Sun H."/>
            <person name="Tunlid A."/>
            <person name="Henrissat B."/>
            <person name="Grigoriev I.V."/>
            <person name="Hibbett D.S."/>
            <person name="Martin F."/>
        </authorList>
    </citation>
    <scope>NUCLEOTIDE SEQUENCE [LARGE SCALE GENOMIC DNA]</scope>
    <source>
        <strain evidence="3">UH-Slu-Lm8-n1</strain>
    </source>
</reference>
<protein>
    <submittedName>
        <fullName evidence="2">Uncharacterized protein</fullName>
    </submittedName>
</protein>
<sequence>MASPGIPLDTAAIMSSVLEGILYGFSVLMFVGAIWMMTYKRRLRDINRPAIAVATLMFLLSTAASSVLKMD</sequence>
<keyword evidence="1" id="KW-0472">Membrane</keyword>
<accession>A0A0C9Z2R0</accession>
<dbReference type="EMBL" id="KN836688">
    <property type="protein sequence ID" value="KIK31745.1"/>
    <property type="molecule type" value="Genomic_DNA"/>
</dbReference>
<keyword evidence="1" id="KW-1133">Transmembrane helix</keyword>
<dbReference type="InParanoid" id="A0A0C9Z2R0"/>